<evidence type="ECO:0000313" key="10">
    <source>
        <dbReference type="Proteomes" id="UP000683246"/>
    </source>
</evidence>
<feature type="transmembrane region" description="Helical" evidence="8">
    <location>
        <begin position="149"/>
        <end position="167"/>
    </location>
</feature>
<dbReference type="GO" id="GO:0009372">
    <property type="term" value="P:quorum sensing"/>
    <property type="evidence" value="ECO:0007669"/>
    <property type="project" value="UniProtKB-KW"/>
</dbReference>
<evidence type="ECO:0000256" key="1">
    <source>
        <dbReference type="ARBA" id="ARBA00022475"/>
    </source>
</evidence>
<dbReference type="EMBL" id="CP058649">
    <property type="protein sequence ID" value="QUI25113.1"/>
    <property type="molecule type" value="Genomic_DNA"/>
</dbReference>
<proteinExistence type="predicted"/>
<gene>
    <name evidence="9" type="ORF">HZI73_23685</name>
</gene>
<keyword evidence="6 8" id="KW-1133">Transmembrane helix</keyword>
<name>A0A8J8MPQ0_9FIRM</name>
<feature type="transmembrane region" description="Helical" evidence="8">
    <location>
        <begin position="173"/>
        <end position="192"/>
    </location>
</feature>
<sequence length="202" mass="23046">MLVDQLINRPIYYFTYILFKKNLMSHKDIRIVKYGMQVVFSETLKILMLVLCFGVVGKLPEFFLSLTILILIRSYSGGIHFSTFMRCFSFTLVFFLLSVTVLPVVDYINNPSIYVAIVPLSTLIIYLYSPMPSKHRPISNKRIYYKNKAIATLLTVAIYSAILLLPLDSHLKTIGIWTIVLQAIQIMIAGGVKNEKKAIRNG</sequence>
<evidence type="ECO:0000256" key="7">
    <source>
        <dbReference type="ARBA" id="ARBA00023136"/>
    </source>
</evidence>
<dbReference type="GO" id="GO:0006508">
    <property type="term" value="P:proteolysis"/>
    <property type="evidence" value="ECO:0007669"/>
    <property type="project" value="UniProtKB-KW"/>
</dbReference>
<evidence type="ECO:0000313" key="9">
    <source>
        <dbReference type="EMBL" id="QUI25113.1"/>
    </source>
</evidence>
<feature type="transmembrane region" description="Helical" evidence="8">
    <location>
        <begin position="111"/>
        <end position="128"/>
    </location>
</feature>
<dbReference type="Pfam" id="PF04647">
    <property type="entry name" value="AgrB"/>
    <property type="match status" value="1"/>
</dbReference>
<evidence type="ECO:0000256" key="6">
    <source>
        <dbReference type="ARBA" id="ARBA00022989"/>
    </source>
</evidence>
<organism evidence="9 10">
    <name type="scientific">Vallitalea pronyensis</name>
    <dbReference type="NCBI Taxonomy" id="1348613"/>
    <lineage>
        <taxon>Bacteria</taxon>
        <taxon>Bacillati</taxon>
        <taxon>Bacillota</taxon>
        <taxon>Clostridia</taxon>
        <taxon>Lachnospirales</taxon>
        <taxon>Vallitaleaceae</taxon>
        <taxon>Vallitalea</taxon>
    </lineage>
</organism>
<evidence type="ECO:0000256" key="2">
    <source>
        <dbReference type="ARBA" id="ARBA00022654"/>
    </source>
</evidence>
<keyword evidence="4 8" id="KW-0812">Transmembrane</keyword>
<dbReference type="AlphaFoldDB" id="A0A8J8MPQ0"/>
<evidence type="ECO:0000256" key="5">
    <source>
        <dbReference type="ARBA" id="ARBA00022801"/>
    </source>
</evidence>
<keyword evidence="1" id="KW-1003">Cell membrane</keyword>
<dbReference type="KEGG" id="vpy:HZI73_23685"/>
<keyword evidence="10" id="KW-1185">Reference proteome</keyword>
<evidence type="ECO:0000256" key="4">
    <source>
        <dbReference type="ARBA" id="ARBA00022692"/>
    </source>
</evidence>
<keyword evidence="3" id="KW-0645">Protease</keyword>
<dbReference type="SMART" id="SM00793">
    <property type="entry name" value="AgrB"/>
    <property type="match status" value="1"/>
</dbReference>
<keyword evidence="5" id="KW-0378">Hydrolase</keyword>
<keyword evidence="2" id="KW-0673">Quorum sensing</keyword>
<dbReference type="GO" id="GO:0008233">
    <property type="term" value="F:peptidase activity"/>
    <property type="evidence" value="ECO:0007669"/>
    <property type="project" value="UniProtKB-KW"/>
</dbReference>
<dbReference type="GO" id="GO:0016020">
    <property type="term" value="C:membrane"/>
    <property type="evidence" value="ECO:0007669"/>
    <property type="project" value="InterPro"/>
</dbReference>
<dbReference type="RefSeq" id="WP_212695813.1">
    <property type="nucleotide sequence ID" value="NZ_CP058649.1"/>
</dbReference>
<dbReference type="InterPro" id="IPR006741">
    <property type="entry name" value="AgrB"/>
</dbReference>
<evidence type="ECO:0000256" key="3">
    <source>
        <dbReference type="ARBA" id="ARBA00022670"/>
    </source>
</evidence>
<feature type="transmembrane region" description="Helical" evidence="8">
    <location>
        <begin position="84"/>
        <end position="105"/>
    </location>
</feature>
<dbReference type="Proteomes" id="UP000683246">
    <property type="component" value="Chromosome"/>
</dbReference>
<evidence type="ECO:0000256" key="8">
    <source>
        <dbReference type="SAM" id="Phobius"/>
    </source>
</evidence>
<reference evidence="9" key="1">
    <citation type="submission" date="2020-07" db="EMBL/GenBank/DDBJ databases">
        <title>Vallitalea pronyensis genome.</title>
        <authorList>
            <person name="Postec A."/>
        </authorList>
    </citation>
    <scope>NUCLEOTIDE SEQUENCE</scope>
    <source>
        <strain evidence="9">FatNI3</strain>
    </source>
</reference>
<accession>A0A8J8MPQ0</accession>
<feature type="transmembrane region" description="Helical" evidence="8">
    <location>
        <begin position="46"/>
        <end position="72"/>
    </location>
</feature>
<keyword evidence="7 8" id="KW-0472">Membrane</keyword>
<protein>
    <submittedName>
        <fullName evidence="9">Accessory gene regulator B family protein</fullName>
    </submittedName>
</protein>